<keyword evidence="2" id="KW-0808">Transferase</keyword>
<gene>
    <name evidence="2" type="ORF">OCV88_10055</name>
</gene>
<dbReference type="Proteomes" id="UP001652442">
    <property type="component" value="Unassembled WGS sequence"/>
</dbReference>
<proteinExistence type="predicted"/>
<evidence type="ECO:0000313" key="3">
    <source>
        <dbReference type="Proteomes" id="UP001652442"/>
    </source>
</evidence>
<comment type="caution">
    <text evidence="2">The sequence shown here is derived from an EMBL/GenBank/DDBJ whole genome shotgun (WGS) entry which is preliminary data.</text>
</comment>
<organism evidence="2 3">
    <name type="scientific">Brotonthovivens ammoniilytica</name>
    <dbReference type="NCBI Taxonomy" id="2981725"/>
    <lineage>
        <taxon>Bacteria</taxon>
        <taxon>Bacillati</taxon>
        <taxon>Bacillota</taxon>
        <taxon>Clostridia</taxon>
        <taxon>Lachnospirales</taxon>
        <taxon>Lachnospiraceae</taxon>
        <taxon>Brotonthovivens</taxon>
    </lineage>
</organism>
<name>A0ABT2TKF5_9FIRM</name>
<protein>
    <submittedName>
        <fullName evidence="2">Glycosyltransferase</fullName>
        <ecNumber evidence="2">2.4.-.-</ecNumber>
    </submittedName>
</protein>
<dbReference type="GO" id="GO:0016757">
    <property type="term" value="F:glycosyltransferase activity"/>
    <property type="evidence" value="ECO:0007669"/>
    <property type="project" value="UniProtKB-KW"/>
</dbReference>
<reference evidence="2 3" key="1">
    <citation type="journal article" date="2021" name="ISME Commun">
        <title>Automated analysis of genomic sequences facilitates high-throughput and comprehensive description of bacteria.</title>
        <authorList>
            <person name="Hitch T.C.A."/>
        </authorList>
    </citation>
    <scope>NUCLEOTIDE SEQUENCE [LARGE SCALE GENOMIC DNA]</scope>
    <source>
        <strain evidence="2 3">Sanger_109</strain>
    </source>
</reference>
<keyword evidence="2" id="KW-0328">Glycosyltransferase</keyword>
<evidence type="ECO:0000259" key="1">
    <source>
        <dbReference type="Pfam" id="PF00535"/>
    </source>
</evidence>
<dbReference type="Gene3D" id="3.90.550.10">
    <property type="entry name" value="Spore Coat Polysaccharide Biosynthesis Protein SpsA, Chain A"/>
    <property type="match status" value="1"/>
</dbReference>
<dbReference type="EC" id="2.4.-.-" evidence="2"/>
<sequence length="373" mass="43721">MAKVSIIVPTYNVENYLVECMESLVNQTLTDIEIICINDGSTDGSLEILKAYAQKDSRIVLIDKENGGYGIGMNIGLDKASGQYIGIVEPDDFVPINMYQDLYNKASENDLDFVKADFYRFKRSDNGDMELAYNHLSINPEDYNVIFDPSKNPDALRFIMNTWSGIYKRDFLEKHNIRHNETPGASFQDNGFWFQTFIFAQRAMILDRPYYMNRRDNPNSSVHNKDKVYCMNVEYDHIRDILSRDEELWNRFKGLYWFKKYNNYWGTVKRIGEEHRKEYVMRFSQEFKRGLEKNELEEEVFTPTAWSNIQFLVKDPEGFYTRKVVMGLADGNSNFNYQKTLNELNRLKNSNSYKIGRALTCIPRKIKASLKKA</sequence>
<dbReference type="PANTHER" id="PTHR22916">
    <property type="entry name" value="GLYCOSYLTRANSFERASE"/>
    <property type="match status" value="1"/>
</dbReference>
<evidence type="ECO:0000313" key="2">
    <source>
        <dbReference type="EMBL" id="MCU6762675.1"/>
    </source>
</evidence>
<dbReference type="PANTHER" id="PTHR22916:SF3">
    <property type="entry name" value="UDP-GLCNAC:BETAGAL BETA-1,3-N-ACETYLGLUCOSAMINYLTRANSFERASE-LIKE PROTEIN 1"/>
    <property type="match status" value="1"/>
</dbReference>
<dbReference type="EMBL" id="JAOQJQ010000004">
    <property type="protein sequence ID" value="MCU6762675.1"/>
    <property type="molecule type" value="Genomic_DNA"/>
</dbReference>
<dbReference type="Pfam" id="PF00535">
    <property type="entry name" value="Glycos_transf_2"/>
    <property type="match status" value="1"/>
</dbReference>
<dbReference type="SUPFAM" id="SSF53448">
    <property type="entry name" value="Nucleotide-diphospho-sugar transferases"/>
    <property type="match status" value="1"/>
</dbReference>
<feature type="domain" description="Glycosyltransferase 2-like" evidence="1">
    <location>
        <begin position="5"/>
        <end position="130"/>
    </location>
</feature>
<dbReference type="CDD" id="cd00761">
    <property type="entry name" value="Glyco_tranf_GTA_type"/>
    <property type="match status" value="1"/>
</dbReference>
<accession>A0ABT2TKF5</accession>
<dbReference type="RefSeq" id="WP_158425383.1">
    <property type="nucleotide sequence ID" value="NZ_JAOQJQ010000004.1"/>
</dbReference>
<dbReference type="InterPro" id="IPR001173">
    <property type="entry name" value="Glyco_trans_2-like"/>
</dbReference>
<dbReference type="InterPro" id="IPR029044">
    <property type="entry name" value="Nucleotide-diphossugar_trans"/>
</dbReference>
<keyword evidence="3" id="KW-1185">Reference proteome</keyword>